<evidence type="ECO:0000313" key="3">
    <source>
        <dbReference type="EMBL" id="KLV08589.1"/>
    </source>
</evidence>
<dbReference type="CDD" id="cd06257">
    <property type="entry name" value="DnaJ"/>
    <property type="match status" value="1"/>
</dbReference>
<keyword evidence="1" id="KW-0143">Chaperone</keyword>
<sequence length="213" mass="24779">MLQPQPQPSVPTPDQYENPFVWPIYNLLCNQSEGWKIHTLAAELSARKLLTRLDNDDYQHLFKTNFLIMNALYQLQNLLLPAQWLQVDAMNIRLQSAQEIGQANATLPYASDSLRDYYLDWQHYTLDSEEIQHLLTDFWTRYAAYQGLATASATSLEDDLQAFGLSNNASAHDVRKRWRQLALKWHPDRPNGNAEQFRSLYVVWQRLRVSTPA</sequence>
<dbReference type="AlphaFoldDB" id="A0A0J1HA93"/>
<dbReference type="OrthoDB" id="581986at2"/>
<dbReference type="RefSeq" id="WP_047885516.1">
    <property type="nucleotide sequence ID" value="NZ_CP071325.1"/>
</dbReference>
<comment type="caution">
    <text evidence="3">The sequence shown here is derived from an EMBL/GenBank/DDBJ whole genome shotgun (WGS) entry which is preliminary data.</text>
</comment>
<dbReference type="PATRIC" id="fig|320778.3.peg.2656"/>
<dbReference type="SMART" id="SM00271">
    <property type="entry name" value="DnaJ"/>
    <property type="match status" value="1"/>
</dbReference>
<dbReference type="SUPFAM" id="SSF46565">
    <property type="entry name" value="Chaperone J-domain"/>
    <property type="match status" value="1"/>
</dbReference>
<name>A0A0J1HA93_9GAMM</name>
<protein>
    <recommendedName>
        <fullName evidence="2">J domain-containing protein</fullName>
    </recommendedName>
</protein>
<evidence type="ECO:0000256" key="1">
    <source>
        <dbReference type="ARBA" id="ARBA00023186"/>
    </source>
</evidence>
<feature type="domain" description="J" evidence="2">
    <location>
        <begin position="158"/>
        <end position="212"/>
    </location>
</feature>
<evidence type="ECO:0000313" key="4">
    <source>
        <dbReference type="Proteomes" id="UP000035909"/>
    </source>
</evidence>
<dbReference type="Gene3D" id="1.10.287.110">
    <property type="entry name" value="DnaJ domain"/>
    <property type="match status" value="1"/>
</dbReference>
<dbReference type="InterPro" id="IPR001623">
    <property type="entry name" value="DnaJ_domain"/>
</dbReference>
<dbReference type="InterPro" id="IPR021059">
    <property type="entry name" value="DnaJ-related_N"/>
</dbReference>
<keyword evidence="4" id="KW-1185">Reference proteome</keyword>
<evidence type="ECO:0000259" key="2">
    <source>
        <dbReference type="PROSITE" id="PS50076"/>
    </source>
</evidence>
<reference evidence="3 4" key="1">
    <citation type="submission" date="2015-05" db="EMBL/GenBank/DDBJ databases">
        <title>Photobacterium galathea sp. nov.</title>
        <authorList>
            <person name="Machado H."/>
            <person name="Gram L."/>
        </authorList>
    </citation>
    <scope>NUCLEOTIDE SEQUENCE [LARGE SCALE GENOMIC DNA]</scope>
    <source>
        <strain evidence="3 4">DSM 22954</strain>
    </source>
</reference>
<dbReference type="Pfam" id="PF12339">
    <property type="entry name" value="DNAJ_related"/>
    <property type="match status" value="1"/>
</dbReference>
<dbReference type="InterPro" id="IPR036869">
    <property type="entry name" value="J_dom_sf"/>
</dbReference>
<accession>A0A0J1HA93</accession>
<dbReference type="STRING" id="320778.ABT57_12180"/>
<dbReference type="PROSITE" id="PS50076">
    <property type="entry name" value="DNAJ_2"/>
    <property type="match status" value="1"/>
</dbReference>
<proteinExistence type="predicted"/>
<gene>
    <name evidence="3" type="ORF">ABT57_12180</name>
</gene>
<dbReference type="EMBL" id="LDOU01000013">
    <property type="protein sequence ID" value="KLV08589.1"/>
    <property type="molecule type" value="Genomic_DNA"/>
</dbReference>
<organism evidence="3 4">
    <name type="scientific">Photobacterium ganghwense</name>
    <dbReference type="NCBI Taxonomy" id="320778"/>
    <lineage>
        <taxon>Bacteria</taxon>
        <taxon>Pseudomonadati</taxon>
        <taxon>Pseudomonadota</taxon>
        <taxon>Gammaproteobacteria</taxon>
        <taxon>Vibrionales</taxon>
        <taxon>Vibrionaceae</taxon>
        <taxon>Photobacterium</taxon>
    </lineage>
</organism>
<dbReference type="Pfam" id="PF00226">
    <property type="entry name" value="DnaJ"/>
    <property type="match status" value="1"/>
</dbReference>
<dbReference type="Proteomes" id="UP000035909">
    <property type="component" value="Unassembled WGS sequence"/>
</dbReference>